<dbReference type="PROSITE" id="PS50158">
    <property type="entry name" value="ZF_CCHC"/>
    <property type="match status" value="1"/>
</dbReference>
<gene>
    <name evidence="3" type="ORF">TSUD_279340</name>
</gene>
<accession>A0A2Z6N4Y0</accession>
<proteinExistence type="predicted"/>
<keyword evidence="1" id="KW-0862">Zinc</keyword>
<feature type="domain" description="CCHC-type" evidence="2">
    <location>
        <begin position="79"/>
        <end position="95"/>
    </location>
</feature>
<evidence type="ECO:0000256" key="1">
    <source>
        <dbReference type="PROSITE-ProRule" id="PRU00047"/>
    </source>
</evidence>
<sequence length="189" mass="20545">MAKAAVECGKQEYVRTTMELISNHTNMLEAMGKGDEMAHAFNDPYIDGTLKNLTRSRRKGFGIASSSQNKAKTPRQLPRCGACGRKGHNCNSCPDRRGNNFNDGVINEEIFEDFNGEFDSTNIATVAFFADFLVELRNPCSVYAVISVAFSAVFGARCFGGAVASAYCLELRVVHLVLGTGCLVCFGSF</sequence>
<dbReference type="InterPro" id="IPR001878">
    <property type="entry name" value="Znf_CCHC"/>
</dbReference>
<protein>
    <recommendedName>
        <fullName evidence="2">CCHC-type domain-containing protein</fullName>
    </recommendedName>
</protein>
<dbReference type="AlphaFoldDB" id="A0A2Z6N4Y0"/>
<dbReference type="GO" id="GO:0008270">
    <property type="term" value="F:zinc ion binding"/>
    <property type="evidence" value="ECO:0007669"/>
    <property type="project" value="UniProtKB-KW"/>
</dbReference>
<dbReference type="EMBL" id="DF973731">
    <property type="protein sequence ID" value="GAU38781.1"/>
    <property type="molecule type" value="Genomic_DNA"/>
</dbReference>
<name>A0A2Z6N4Y0_TRISU</name>
<evidence type="ECO:0000259" key="2">
    <source>
        <dbReference type="PROSITE" id="PS50158"/>
    </source>
</evidence>
<keyword evidence="1" id="KW-0863">Zinc-finger</keyword>
<dbReference type="GO" id="GO:0003676">
    <property type="term" value="F:nucleic acid binding"/>
    <property type="evidence" value="ECO:0007669"/>
    <property type="project" value="InterPro"/>
</dbReference>
<dbReference type="Proteomes" id="UP000242715">
    <property type="component" value="Unassembled WGS sequence"/>
</dbReference>
<reference evidence="4" key="1">
    <citation type="journal article" date="2017" name="Front. Plant Sci.">
        <title>Climate Clever Clovers: New Paradigm to Reduce the Environmental Footprint of Ruminants by Breeding Low Methanogenic Forages Utilizing Haplotype Variation.</title>
        <authorList>
            <person name="Kaur P."/>
            <person name="Appels R."/>
            <person name="Bayer P.E."/>
            <person name="Keeble-Gagnere G."/>
            <person name="Wang J."/>
            <person name="Hirakawa H."/>
            <person name="Shirasawa K."/>
            <person name="Vercoe P."/>
            <person name="Stefanova K."/>
            <person name="Durmic Z."/>
            <person name="Nichols P."/>
            <person name="Revell C."/>
            <person name="Isobe S.N."/>
            <person name="Edwards D."/>
            <person name="Erskine W."/>
        </authorList>
    </citation>
    <scope>NUCLEOTIDE SEQUENCE [LARGE SCALE GENOMIC DNA]</scope>
    <source>
        <strain evidence="4">cv. Daliak</strain>
    </source>
</reference>
<evidence type="ECO:0000313" key="4">
    <source>
        <dbReference type="Proteomes" id="UP000242715"/>
    </source>
</evidence>
<organism evidence="3 4">
    <name type="scientific">Trifolium subterraneum</name>
    <name type="common">Subterranean clover</name>
    <dbReference type="NCBI Taxonomy" id="3900"/>
    <lineage>
        <taxon>Eukaryota</taxon>
        <taxon>Viridiplantae</taxon>
        <taxon>Streptophyta</taxon>
        <taxon>Embryophyta</taxon>
        <taxon>Tracheophyta</taxon>
        <taxon>Spermatophyta</taxon>
        <taxon>Magnoliopsida</taxon>
        <taxon>eudicotyledons</taxon>
        <taxon>Gunneridae</taxon>
        <taxon>Pentapetalae</taxon>
        <taxon>rosids</taxon>
        <taxon>fabids</taxon>
        <taxon>Fabales</taxon>
        <taxon>Fabaceae</taxon>
        <taxon>Papilionoideae</taxon>
        <taxon>50 kb inversion clade</taxon>
        <taxon>NPAAA clade</taxon>
        <taxon>Hologalegina</taxon>
        <taxon>IRL clade</taxon>
        <taxon>Trifolieae</taxon>
        <taxon>Trifolium</taxon>
    </lineage>
</organism>
<keyword evidence="1" id="KW-0479">Metal-binding</keyword>
<keyword evidence="4" id="KW-1185">Reference proteome</keyword>
<evidence type="ECO:0000313" key="3">
    <source>
        <dbReference type="EMBL" id="GAU38781.1"/>
    </source>
</evidence>